<reference evidence="1" key="1">
    <citation type="submission" date="2019-04" db="EMBL/GenBank/DDBJ databases">
        <authorList>
            <person name="Islam M.R."/>
            <person name="Banu S."/>
        </authorList>
    </citation>
    <scope>NUCLEOTIDE SEQUENCE</scope>
    <source>
        <strain evidence="1">TDF-36</strain>
    </source>
</reference>
<proteinExistence type="evidence at transcript level"/>
<accession>A0A4Y6GML1</accession>
<protein>
    <submittedName>
        <fullName evidence="1">Uncharacterized protein</fullName>
    </submittedName>
</protein>
<organism evidence="1">
    <name type="scientific">Aquilaria malaccensis</name>
    <dbReference type="NCBI Taxonomy" id="223753"/>
    <lineage>
        <taxon>Eukaryota</taxon>
        <taxon>Viridiplantae</taxon>
        <taxon>Streptophyta</taxon>
        <taxon>Embryophyta</taxon>
        <taxon>Tracheophyta</taxon>
        <taxon>Spermatophyta</taxon>
        <taxon>Magnoliopsida</taxon>
        <taxon>eudicotyledons</taxon>
        <taxon>Gunneridae</taxon>
        <taxon>Pentapetalae</taxon>
        <taxon>rosids</taxon>
        <taxon>malvids</taxon>
        <taxon>Malvales</taxon>
        <taxon>Thymelaeaceae</taxon>
        <taxon>Aquilaria</taxon>
    </lineage>
</organism>
<dbReference type="AlphaFoldDB" id="A0A4Y6GML1"/>
<evidence type="ECO:0000313" key="1">
    <source>
        <dbReference type="EMBL" id="QDF43971.1"/>
    </source>
</evidence>
<sequence length="57" mass="6849">MNLKWSSAGYLIVCIRCFHCFWDIRFIHIPWTKGDQEKNGTWKIQLKMDPASFARLF</sequence>
<name>A0A4Y6GML1_9ROSI</name>
<dbReference type="EMBL" id="MK751337">
    <property type="protein sequence ID" value="QDF43971.1"/>
    <property type="molecule type" value="mRNA"/>
</dbReference>